<dbReference type="GO" id="GO:0015969">
    <property type="term" value="P:guanosine tetraphosphate metabolic process"/>
    <property type="evidence" value="ECO:0007669"/>
    <property type="project" value="InterPro"/>
</dbReference>
<proteinExistence type="inferred from homology"/>
<dbReference type="InterPro" id="IPR002912">
    <property type="entry name" value="ACT_dom"/>
</dbReference>
<dbReference type="InterPro" id="IPR045600">
    <property type="entry name" value="RelA/SpoT_AH_RIS"/>
</dbReference>
<dbReference type="SUPFAM" id="SSF109604">
    <property type="entry name" value="HD-domain/PDEase-like"/>
    <property type="match status" value="1"/>
</dbReference>
<dbReference type="CDD" id="cd00077">
    <property type="entry name" value="HDc"/>
    <property type="match status" value="1"/>
</dbReference>
<dbReference type="PANTHER" id="PTHR21262">
    <property type="entry name" value="GUANOSINE-3',5'-BIS DIPHOSPHATE 3'-PYROPHOSPHOHYDROLASE"/>
    <property type="match status" value="1"/>
</dbReference>
<evidence type="ECO:0000256" key="2">
    <source>
        <dbReference type="RuleBase" id="RU003847"/>
    </source>
</evidence>
<dbReference type="InterPro" id="IPR043519">
    <property type="entry name" value="NT_sf"/>
</dbReference>
<dbReference type="InterPro" id="IPR003607">
    <property type="entry name" value="HD/PDEase_dom"/>
</dbReference>
<dbReference type="SUPFAM" id="SSF81301">
    <property type="entry name" value="Nucleotidyltransferase"/>
    <property type="match status" value="1"/>
</dbReference>
<dbReference type="PANTHER" id="PTHR21262:SF31">
    <property type="entry name" value="GTP PYROPHOSPHOKINASE"/>
    <property type="match status" value="1"/>
</dbReference>
<dbReference type="PROSITE" id="PS51671">
    <property type="entry name" value="ACT"/>
    <property type="match status" value="1"/>
</dbReference>
<evidence type="ECO:0000259" key="5">
    <source>
        <dbReference type="PROSITE" id="PS51880"/>
    </source>
</evidence>
<dbReference type="GO" id="GO:0016787">
    <property type="term" value="F:hydrolase activity"/>
    <property type="evidence" value="ECO:0007669"/>
    <property type="project" value="UniProtKB-KW"/>
</dbReference>
<dbReference type="Pfam" id="PF02824">
    <property type="entry name" value="TGS"/>
    <property type="match status" value="1"/>
</dbReference>
<keyword evidence="6" id="KW-0378">Hydrolase</keyword>
<dbReference type="PROSITE" id="PS51880">
    <property type="entry name" value="TGS"/>
    <property type="match status" value="1"/>
</dbReference>
<dbReference type="InterPro" id="IPR033655">
    <property type="entry name" value="TGS_RelA/SpoT"/>
</dbReference>
<dbReference type="SUPFAM" id="SSF81271">
    <property type="entry name" value="TGS-like"/>
    <property type="match status" value="1"/>
</dbReference>
<dbReference type="GO" id="GO:0005886">
    <property type="term" value="C:plasma membrane"/>
    <property type="evidence" value="ECO:0007669"/>
    <property type="project" value="TreeGrafter"/>
</dbReference>
<dbReference type="CDD" id="cd01668">
    <property type="entry name" value="TGS_RSH"/>
    <property type="match status" value="1"/>
</dbReference>
<feature type="domain" description="HD" evidence="4">
    <location>
        <begin position="45"/>
        <end position="144"/>
    </location>
</feature>
<comment type="similarity">
    <text evidence="2">Belongs to the relA/spoT family.</text>
</comment>
<dbReference type="Pfam" id="PF13328">
    <property type="entry name" value="HD_4"/>
    <property type="match status" value="1"/>
</dbReference>
<comment type="pathway">
    <text evidence="1">Purine metabolism.</text>
</comment>
<dbReference type="CDD" id="cd05399">
    <property type="entry name" value="NT_Rel-Spo_like"/>
    <property type="match status" value="1"/>
</dbReference>
<dbReference type="Gene3D" id="1.10.3210.10">
    <property type="entry name" value="Hypothetical protein af1432"/>
    <property type="match status" value="1"/>
</dbReference>
<dbReference type="InterPro" id="IPR007685">
    <property type="entry name" value="RelA_SpoT"/>
</dbReference>
<dbReference type="Pfam" id="PF19296">
    <property type="entry name" value="RelA_AH_RIS"/>
    <property type="match status" value="1"/>
</dbReference>
<dbReference type="PROSITE" id="PS51831">
    <property type="entry name" value="HD"/>
    <property type="match status" value="1"/>
</dbReference>
<dbReference type="NCBIfam" id="TIGR00691">
    <property type="entry name" value="spoT_relA"/>
    <property type="match status" value="1"/>
</dbReference>
<evidence type="ECO:0000256" key="1">
    <source>
        <dbReference type="ARBA" id="ARBA00025704"/>
    </source>
</evidence>
<dbReference type="FunFam" id="1.10.3210.10:FF:000001">
    <property type="entry name" value="GTP pyrophosphokinase RelA"/>
    <property type="match status" value="1"/>
</dbReference>
<dbReference type="InterPro" id="IPR012675">
    <property type="entry name" value="Beta-grasp_dom_sf"/>
</dbReference>
<dbReference type="InterPro" id="IPR045865">
    <property type="entry name" value="ACT-like_dom_sf"/>
</dbReference>
<name>A0A7C4EN38_9BACT</name>
<feature type="domain" description="TGS" evidence="5">
    <location>
        <begin position="382"/>
        <end position="443"/>
    </location>
</feature>
<evidence type="ECO:0000259" key="4">
    <source>
        <dbReference type="PROSITE" id="PS51831"/>
    </source>
</evidence>
<sequence>MLTIDDVINKVLLYRPKANVELIRKAYIFSNEAHCAQKRKEGIPYIYHPLAVADILAQMKLDSTTIVAGLLHDTVEDAEMSIDEIKEMFNPEVAFLVDSVTKLSKLDFATLEEVKAESFRKMFLAMSKDIRVILIKFADRLHNMRTIEFLPPEKQKRIAKETLQIYAPLANRLGIGWMRNEFEDLAFRVLYPEEYNELVKKVAKRKEEQQAYIDSIIKILSEKITEMKIPFKIFGRAKHYYGIYQKMIKQKITFEQVYDVIGIRIITDTVTHCYDILGIIHSLWTLIPGRFKDFISLPKSNYYQSLHTTVIGPAGERVEFQIRTEEMDIIAEEGIAAHWRYKERKDLSEREAKLVSWLRDLIKEISDPRELLDAVKAEVMPDTIYVFTPKGDVKELLQGSTPVDFAYAIHSEVGAKCTGAKVNGRIVPLNYQLQSGDVVEIITSPHQKPRKDWLQFVVTQRARSRIKHFLRQEERQQGIEIGKQLLEAELRKHGLQLSVLKTERLDEVLESFTVQTFEDLCLLIGHCKISVRQVLNKIYPETVQDVVIPKRISSKREYKQFISLKGVDDVLYHIAKCCMPVPGDEIIGFITRGKGISVHRKDCINIKYMDQQRLIEVFWTTDDTTRFPTKISIECIDKPGVLATLTSLLSANHVNITAVKANSTADKRALIDFTIEVKDSFHLSDIINKISQVSEVMSVKR</sequence>
<dbReference type="InterPro" id="IPR004095">
    <property type="entry name" value="TGS"/>
</dbReference>
<gene>
    <name evidence="6" type="ORF">ENV75_00715</name>
</gene>
<dbReference type="FunFam" id="3.10.20.30:FF:000002">
    <property type="entry name" value="GTP pyrophosphokinase (RelA/SpoT)"/>
    <property type="match status" value="1"/>
</dbReference>
<protein>
    <submittedName>
        <fullName evidence="6">Bifunctional (P)ppGpp synthetase/guanosine-3',5'-bis(Diphosphate) 3'-pyrophosphohydrolase</fullName>
    </submittedName>
</protein>
<dbReference type="GO" id="GO:0015949">
    <property type="term" value="P:nucleobase-containing small molecule interconversion"/>
    <property type="evidence" value="ECO:0007669"/>
    <property type="project" value="UniProtKB-ARBA"/>
</dbReference>
<dbReference type="Gene3D" id="3.30.460.10">
    <property type="entry name" value="Beta Polymerase, domain 2"/>
    <property type="match status" value="1"/>
</dbReference>
<dbReference type="Gene3D" id="3.30.70.260">
    <property type="match status" value="1"/>
</dbReference>
<accession>A0A7C4EN38</accession>
<comment type="caution">
    <text evidence="6">The sequence shown here is derived from an EMBL/GenBank/DDBJ whole genome shotgun (WGS) entry which is preliminary data.</text>
</comment>
<feature type="domain" description="ACT" evidence="3">
    <location>
        <begin position="630"/>
        <end position="701"/>
    </location>
</feature>
<evidence type="ECO:0000313" key="6">
    <source>
        <dbReference type="EMBL" id="HGG98970.1"/>
    </source>
</evidence>
<dbReference type="FunFam" id="3.30.460.10:FF:000001">
    <property type="entry name" value="GTP pyrophosphokinase RelA"/>
    <property type="match status" value="1"/>
</dbReference>
<dbReference type="SMART" id="SM00954">
    <property type="entry name" value="RelA_SpoT"/>
    <property type="match status" value="1"/>
</dbReference>
<dbReference type="Pfam" id="PF13291">
    <property type="entry name" value="ACT_4"/>
    <property type="match status" value="1"/>
</dbReference>
<dbReference type="AlphaFoldDB" id="A0A7C4EN38"/>
<reference evidence="6" key="1">
    <citation type="journal article" date="2020" name="mSystems">
        <title>Genome- and Community-Level Interaction Insights into Carbon Utilization and Element Cycling Functions of Hydrothermarchaeota in Hydrothermal Sediment.</title>
        <authorList>
            <person name="Zhou Z."/>
            <person name="Liu Y."/>
            <person name="Xu W."/>
            <person name="Pan J."/>
            <person name="Luo Z.H."/>
            <person name="Li M."/>
        </authorList>
    </citation>
    <scope>NUCLEOTIDE SEQUENCE [LARGE SCALE GENOMIC DNA]</scope>
    <source>
        <strain evidence="6">SpSt-788</strain>
    </source>
</reference>
<dbReference type="Pfam" id="PF04607">
    <property type="entry name" value="RelA_SpoT"/>
    <property type="match status" value="1"/>
</dbReference>
<dbReference type="InterPro" id="IPR012676">
    <property type="entry name" value="TGS-like"/>
</dbReference>
<dbReference type="InterPro" id="IPR006674">
    <property type="entry name" value="HD_domain"/>
</dbReference>
<comment type="function">
    <text evidence="2">In eubacteria ppGpp (guanosine 3'-diphosphate 5'-diphosphate) is a mediator of the stringent response that coordinates a variety of cellular activities in response to changes in nutritional abundance.</text>
</comment>
<dbReference type="SMART" id="SM00471">
    <property type="entry name" value="HDc"/>
    <property type="match status" value="1"/>
</dbReference>
<dbReference type="SUPFAM" id="SSF55021">
    <property type="entry name" value="ACT-like"/>
    <property type="match status" value="1"/>
</dbReference>
<evidence type="ECO:0000259" key="3">
    <source>
        <dbReference type="PROSITE" id="PS51671"/>
    </source>
</evidence>
<organism evidence="6">
    <name type="scientific">Thermodesulfovibrio aggregans</name>
    <dbReference type="NCBI Taxonomy" id="86166"/>
    <lineage>
        <taxon>Bacteria</taxon>
        <taxon>Pseudomonadati</taxon>
        <taxon>Nitrospirota</taxon>
        <taxon>Thermodesulfovibrionia</taxon>
        <taxon>Thermodesulfovibrionales</taxon>
        <taxon>Thermodesulfovibrionaceae</taxon>
        <taxon>Thermodesulfovibrio</taxon>
    </lineage>
</organism>
<dbReference type="EMBL" id="DTHO01000007">
    <property type="protein sequence ID" value="HGG98970.1"/>
    <property type="molecule type" value="Genomic_DNA"/>
</dbReference>
<dbReference type="InterPro" id="IPR004811">
    <property type="entry name" value="RelA/Spo_fam"/>
</dbReference>
<dbReference type="CDD" id="cd04876">
    <property type="entry name" value="ACT_RelA-SpoT"/>
    <property type="match status" value="1"/>
</dbReference>
<dbReference type="Gene3D" id="3.10.20.30">
    <property type="match status" value="1"/>
</dbReference>